<dbReference type="SUPFAM" id="SSF49899">
    <property type="entry name" value="Concanavalin A-like lectins/glucanases"/>
    <property type="match status" value="2"/>
</dbReference>
<dbReference type="EMBL" id="CAJOBF010005019">
    <property type="protein sequence ID" value="CAF4161040.1"/>
    <property type="molecule type" value="Genomic_DNA"/>
</dbReference>
<evidence type="ECO:0000313" key="1">
    <source>
        <dbReference type="EMBL" id="CAF4161040.1"/>
    </source>
</evidence>
<proteinExistence type="predicted"/>
<dbReference type="InterPro" id="IPR013320">
    <property type="entry name" value="ConA-like_dom_sf"/>
</dbReference>
<organism evidence="1 2">
    <name type="scientific">Rotaria magnacalcarata</name>
    <dbReference type="NCBI Taxonomy" id="392030"/>
    <lineage>
        <taxon>Eukaryota</taxon>
        <taxon>Metazoa</taxon>
        <taxon>Spiralia</taxon>
        <taxon>Gnathifera</taxon>
        <taxon>Rotifera</taxon>
        <taxon>Eurotatoria</taxon>
        <taxon>Bdelloidea</taxon>
        <taxon>Philodinida</taxon>
        <taxon>Philodinidae</taxon>
        <taxon>Rotaria</taxon>
    </lineage>
</organism>
<dbReference type="Proteomes" id="UP000663842">
    <property type="component" value="Unassembled WGS sequence"/>
</dbReference>
<protein>
    <submittedName>
        <fullName evidence="1">Uncharacterized protein</fullName>
    </submittedName>
</protein>
<gene>
    <name evidence="1" type="ORF">UXM345_LOCUS25696</name>
</gene>
<sequence length="502" mass="55327">MCHVVKIQILKQLLQRQRLRQLQRRQQRRQQRPQLLQRQRLQQQLLQQQLQQRQRQQLQKQQRRPLAHRLPRQPLRQQLLVAAVPLSYIFWSFDSNYNDLYNNYNGVGMNSPTFSSPGYTGYGSALSVSSASSQYVLVAAYKNMTYTSFTWELWVNPTTLSTTDSLMLGMCQTPSYSLCLYLMTRSSKPYFAFYGNDCVGSTVVPASQWHHFAFIYDYTNQAQYIYMNGVIECSRTGAGPFLASRGAITIGAINNTGAATPAYFWNGLIDQVSYVSGAKNSTEVLSDATLVAYYSFDTGLTNIDSGPNGINGTTGGSVSSITGHVNQALQFNAAGSYFQASGFTLIGASYRSYSLAFWIKKTSGGGMLLYMSSYANAAGWCVPFVGLNSLGNIISQGWSSVGAMVVTGPILQVNVWTHIVSSYSSTNGVRLWVNGTLIGATGGFSYSSSGLPNSITIAADFSWFYSCATGSVSLGQFYGAIDEFRVYSRELSSSDIYALANP</sequence>
<accession>A0A819YNK7</accession>
<dbReference type="AlphaFoldDB" id="A0A819YNK7"/>
<name>A0A819YNK7_9BILA</name>
<evidence type="ECO:0000313" key="2">
    <source>
        <dbReference type="Proteomes" id="UP000663842"/>
    </source>
</evidence>
<dbReference type="Pfam" id="PF13385">
    <property type="entry name" value="Laminin_G_3"/>
    <property type="match status" value="2"/>
</dbReference>
<dbReference type="Gene3D" id="2.60.120.200">
    <property type="match status" value="2"/>
</dbReference>
<comment type="caution">
    <text evidence="1">The sequence shown here is derived from an EMBL/GenBank/DDBJ whole genome shotgun (WGS) entry which is preliminary data.</text>
</comment>
<reference evidence="1" key="1">
    <citation type="submission" date="2021-02" db="EMBL/GenBank/DDBJ databases">
        <authorList>
            <person name="Nowell W R."/>
        </authorList>
    </citation>
    <scope>NUCLEOTIDE SEQUENCE</scope>
</reference>